<dbReference type="Gene3D" id="1.10.10.1210">
    <property type="entry name" value="MAGE homology domain, winged helix WH2 motif"/>
    <property type="match status" value="1"/>
</dbReference>
<dbReference type="InterPro" id="IPR041899">
    <property type="entry name" value="MAGE_WH2"/>
</dbReference>
<gene>
    <name evidence="2" type="ORF">FVE85_9238</name>
</gene>
<dbReference type="OMA" id="QWYLERE"/>
<dbReference type="Pfam" id="PF01454">
    <property type="entry name" value="MAGE"/>
    <property type="match status" value="1"/>
</dbReference>
<dbReference type="SMART" id="SM01373">
    <property type="entry name" value="MAGE"/>
    <property type="match status" value="1"/>
</dbReference>
<accession>A0A5J4YNS3</accession>
<reference evidence="3" key="1">
    <citation type="journal article" date="2019" name="Nat. Commun.">
        <title>Expansion of phycobilisome linker gene families in mesophilic red algae.</title>
        <authorList>
            <person name="Lee J."/>
            <person name="Kim D."/>
            <person name="Bhattacharya D."/>
            <person name="Yoon H.S."/>
        </authorList>
    </citation>
    <scope>NUCLEOTIDE SEQUENCE [LARGE SCALE GENOMIC DNA]</scope>
    <source>
        <strain evidence="3">CCMP 1328</strain>
    </source>
</reference>
<keyword evidence="3" id="KW-1185">Reference proteome</keyword>
<dbReference type="AlphaFoldDB" id="A0A5J4YNS3"/>
<dbReference type="InterPro" id="IPR002190">
    <property type="entry name" value="MHD_dom"/>
</dbReference>
<evidence type="ECO:0000259" key="1">
    <source>
        <dbReference type="SMART" id="SM01373"/>
    </source>
</evidence>
<dbReference type="PANTHER" id="PTHR11736">
    <property type="entry name" value="MELANOMA-ASSOCIATED ANTIGEN MAGE ANTIGEN"/>
    <property type="match status" value="1"/>
</dbReference>
<organism evidence="2 3">
    <name type="scientific">Porphyridium purpureum</name>
    <name type="common">Red alga</name>
    <name type="synonym">Porphyridium cruentum</name>
    <dbReference type="NCBI Taxonomy" id="35688"/>
    <lineage>
        <taxon>Eukaryota</taxon>
        <taxon>Rhodophyta</taxon>
        <taxon>Bangiophyceae</taxon>
        <taxon>Porphyridiales</taxon>
        <taxon>Porphyridiaceae</taxon>
        <taxon>Porphyridium</taxon>
    </lineage>
</organism>
<dbReference type="Proteomes" id="UP000324585">
    <property type="component" value="Unassembled WGS sequence"/>
</dbReference>
<sequence length="270" mass="30177">MEGEDAAARNWSSVSVDKQNATIRAVCRLLIAEHEKHGVTRKEDVVRLVGETMQKGRVMPEVMRRVRKRMHSALGFDVVEIAIKARPRAAGAHSQAAAAGTAQLTQTQILSQANESFENQLGNNPRTVFVLTSLLPENARACVYSGFDLAKLGLIGVLAWTLIMQPTASLSATALWAHLDKLGIKQKQKHPQLGYSPEYIIDQRLVSAMYLERWKENDKVWYGLGPRIHAEFSTERIIKLIERIMGSKVDDSFKNDLRIRFSAVESPEDG</sequence>
<protein>
    <recommendedName>
        <fullName evidence="1">MAGE domain-containing protein</fullName>
    </recommendedName>
</protein>
<dbReference type="Gene3D" id="1.10.10.1200">
    <property type="entry name" value="MAGE homology domain, winged helix WH1 motif"/>
    <property type="match status" value="1"/>
</dbReference>
<feature type="domain" description="MAGE" evidence="1">
    <location>
        <begin position="26"/>
        <end position="237"/>
    </location>
</feature>
<dbReference type="PANTHER" id="PTHR11736:SF14">
    <property type="entry name" value="NSE3 HOMOLOG, SMC5-SMC6 COMPLEX COMPONENT"/>
    <property type="match status" value="1"/>
</dbReference>
<dbReference type="InterPro" id="IPR041898">
    <property type="entry name" value="MAGE_WH1"/>
</dbReference>
<evidence type="ECO:0000313" key="3">
    <source>
        <dbReference type="Proteomes" id="UP000324585"/>
    </source>
</evidence>
<name>A0A5J4YNS3_PORPP</name>
<dbReference type="GO" id="GO:0005634">
    <property type="term" value="C:nucleus"/>
    <property type="evidence" value="ECO:0007669"/>
    <property type="project" value="TreeGrafter"/>
</dbReference>
<dbReference type="InterPro" id="IPR037445">
    <property type="entry name" value="MAGE"/>
</dbReference>
<proteinExistence type="predicted"/>
<evidence type="ECO:0000313" key="2">
    <source>
        <dbReference type="EMBL" id="KAA8492966.1"/>
    </source>
</evidence>
<dbReference type="EMBL" id="VRMN01000008">
    <property type="protein sequence ID" value="KAA8492966.1"/>
    <property type="molecule type" value="Genomic_DNA"/>
</dbReference>
<comment type="caution">
    <text evidence="2">The sequence shown here is derived from an EMBL/GenBank/DDBJ whole genome shotgun (WGS) entry which is preliminary data.</text>
</comment>